<proteinExistence type="predicted"/>
<name>A0A5J4KWD4_9ZZZZ</name>
<accession>A0A5J4KWD4</accession>
<gene>
    <name evidence="1" type="ORF">A45J_1636</name>
</gene>
<reference evidence="1" key="1">
    <citation type="submission" date="2019-10" db="EMBL/GenBank/DDBJ databases">
        <title>Metagenomic sequencing of thiosulfate-disproportionating enrichment culture.</title>
        <authorList>
            <person name="Umezawa K."/>
            <person name="Kojima H."/>
            <person name="Fukui M."/>
        </authorList>
    </citation>
    <scope>NUCLEOTIDE SEQUENCE</scope>
    <source>
        <strain evidence="1">45J</strain>
    </source>
</reference>
<dbReference type="EMBL" id="BLAB01000001">
    <property type="protein sequence ID" value="GER93878.1"/>
    <property type="molecule type" value="Genomic_DNA"/>
</dbReference>
<evidence type="ECO:0000313" key="1">
    <source>
        <dbReference type="EMBL" id="GER93878.1"/>
    </source>
</evidence>
<protein>
    <submittedName>
        <fullName evidence="1">Uncharacterized protein</fullName>
    </submittedName>
</protein>
<organism evidence="1">
    <name type="scientific">hot springs metagenome</name>
    <dbReference type="NCBI Taxonomy" id="433727"/>
    <lineage>
        <taxon>unclassified sequences</taxon>
        <taxon>metagenomes</taxon>
        <taxon>ecological metagenomes</taxon>
    </lineage>
</organism>
<sequence>MGYTIVALKEKIMEMYPEITQHGISVGLTFDEEKNAYIVKFEKGGQELITHLEKKDADDCMNNIKCVYLGVQVGQFIKNFQERK</sequence>
<dbReference type="AlphaFoldDB" id="A0A5J4KWD4"/>
<comment type="caution">
    <text evidence="1">The sequence shown here is derived from an EMBL/GenBank/DDBJ whole genome shotgun (WGS) entry which is preliminary data.</text>
</comment>